<keyword evidence="10" id="KW-1185">Reference proteome</keyword>
<protein>
    <recommendedName>
        <fullName evidence="7">Protein-methionine-sulfoxide reductase heme-binding subunit MsrQ</fullName>
    </recommendedName>
    <alternativeName>
        <fullName evidence="7">Flavocytochrome MsrQ</fullName>
    </alternativeName>
</protein>
<evidence type="ECO:0000256" key="3">
    <source>
        <dbReference type="ARBA" id="ARBA00022692"/>
    </source>
</evidence>
<keyword evidence="7" id="KW-0349">Heme</keyword>
<keyword evidence="6 7" id="KW-0472">Membrane</keyword>
<dbReference type="HAMAP" id="MF_01207">
    <property type="entry name" value="MsrQ"/>
    <property type="match status" value="1"/>
</dbReference>
<comment type="cofactor">
    <cofactor evidence="7">
        <name>FMN</name>
        <dbReference type="ChEBI" id="CHEBI:58210"/>
    </cofactor>
    <text evidence="7">Binds 1 FMN per subunit.</text>
</comment>
<evidence type="ECO:0000256" key="2">
    <source>
        <dbReference type="ARBA" id="ARBA00022448"/>
    </source>
</evidence>
<dbReference type="OrthoDB" id="9788328at2"/>
<dbReference type="Proteomes" id="UP000027471">
    <property type="component" value="Unassembled WGS sequence"/>
</dbReference>
<dbReference type="GO" id="GO:0046872">
    <property type="term" value="F:metal ion binding"/>
    <property type="evidence" value="ECO:0007669"/>
    <property type="project" value="UniProtKB-KW"/>
</dbReference>
<evidence type="ECO:0000256" key="7">
    <source>
        <dbReference type="HAMAP-Rule" id="MF_01207"/>
    </source>
</evidence>
<feature type="transmembrane region" description="Helical" evidence="7">
    <location>
        <begin position="20"/>
        <end position="38"/>
    </location>
</feature>
<dbReference type="NCBIfam" id="NF003833">
    <property type="entry name" value="PRK05419.1-5"/>
    <property type="match status" value="1"/>
</dbReference>
<gene>
    <name evidence="7" type="primary">msrQ</name>
    <name evidence="9" type="ORF">DT23_07980</name>
</gene>
<comment type="subcellular location">
    <subcellularLocation>
        <location evidence="7">Cell membrane</location>
        <topology evidence="7">Multi-pass membrane protein</topology>
    </subcellularLocation>
    <subcellularLocation>
        <location evidence="1">Membrane</location>
        <topology evidence="1">Multi-pass membrane protein</topology>
    </subcellularLocation>
</comment>
<feature type="transmembrane region" description="Helical" evidence="7">
    <location>
        <begin position="155"/>
        <end position="175"/>
    </location>
</feature>
<proteinExistence type="inferred from homology"/>
<comment type="cofactor">
    <cofactor evidence="7">
        <name>heme b</name>
        <dbReference type="ChEBI" id="CHEBI:60344"/>
    </cofactor>
    <text evidence="7">Binds 1 heme b (iron(II)-protoporphyrin IX) group per subunit.</text>
</comment>
<feature type="transmembrane region" description="Helical" evidence="7">
    <location>
        <begin position="122"/>
        <end position="143"/>
    </location>
</feature>
<dbReference type="Pfam" id="PF01794">
    <property type="entry name" value="Ferric_reduct"/>
    <property type="match status" value="1"/>
</dbReference>
<keyword evidence="7" id="KW-0285">Flavoprotein</keyword>
<organism evidence="9 10">
    <name type="scientific">Thioclava indica</name>
    <dbReference type="NCBI Taxonomy" id="1353528"/>
    <lineage>
        <taxon>Bacteria</taxon>
        <taxon>Pseudomonadati</taxon>
        <taxon>Pseudomonadota</taxon>
        <taxon>Alphaproteobacteria</taxon>
        <taxon>Rhodobacterales</taxon>
        <taxon>Paracoccaceae</taxon>
        <taxon>Thioclava</taxon>
    </lineage>
</organism>
<keyword evidence="4 7" id="KW-1133">Transmembrane helix</keyword>
<dbReference type="AlphaFoldDB" id="A0A074J9E8"/>
<evidence type="ECO:0000256" key="5">
    <source>
        <dbReference type="ARBA" id="ARBA00023004"/>
    </source>
</evidence>
<feature type="transmembrane region" description="Helical" evidence="7">
    <location>
        <begin position="58"/>
        <end position="75"/>
    </location>
</feature>
<keyword evidence="7" id="KW-0288">FMN</keyword>
<dbReference type="eggNOG" id="COG2717">
    <property type="taxonomic scope" value="Bacteria"/>
</dbReference>
<dbReference type="GO" id="GO:0020037">
    <property type="term" value="F:heme binding"/>
    <property type="evidence" value="ECO:0007669"/>
    <property type="project" value="UniProtKB-UniRule"/>
</dbReference>
<keyword evidence="7" id="KW-0249">Electron transport</keyword>
<feature type="transmembrane region" description="Helical" evidence="7">
    <location>
        <begin position="87"/>
        <end position="110"/>
    </location>
</feature>
<dbReference type="PANTHER" id="PTHR36964">
    <property type="entry name" value="PROTEIN-METHIONINE-SULFOXIDE REDUCTASE HEME-BINDING SUBUNIT MSRQ"/>
    <property type="match status" value="1"/>
</dbReference>
<evidence type="ECO:0000256" key="4">
    <source>
        <dbReference type="ARBA" id="ARBA00022989"/>
    </source>
</evidence>
<comment type="subunit">
    <text evidence="7">Heterodimer of a catalytic subunit (MsrP) and a heme-binding subunit (MsrQ).</text>
</comment>
<dbReference type="RefSeq" id="WP_081847284.1">
    <property type="nucleotide sequence ID" value="NZ_AUNB01000084.1"/>
</dbReference>
<evidence type="ECO:0000313" key="10">
    <source>
        <dbReference type="Proteomes" id="UP000027471"/>
    </source>
</evidence>
<feature type="domain" description="Ferric oxidoreductase" evidence="8">
    <location>
        <begin position="67"/>
        <end position="167"/>
    </location>
</feature>
<name>A0A074J9E8_9RHOB</name>
<comment type="caution">
    <text evidence="9">The sequence shown here is derived from an EMBL/GenBank/DDBJ whole genome shotgun (WGS) entry which is preliminary data.</text>
</comment>
<dbReference type="EMBL" id="AUNB01000084">
    <property type="protein sequence ID" value="KEO52213.1"/>
    <property type="molecule type" value="Genomic_DNA"/>
</dbReference>
<dbReference type="InterPro" id="IPR022837">
    <property type="entry name" value="MsrQ-like"/>
</dbReference>
<keyword evidence="5 7" id="KW-0408">Iron</keyword>
<accession>A0A074J9E8</accession>
<comment type="similarity">
    <text evidence="7">Belongs to the MsrQ family.</text>
</comment>
<evidence type="ECO:0000256" key="6">
    <source>
        <dbReference type="ARBA" id="ARBA00023136"/>
    </source>
</evidence>
<evidence type="ECO:0000313" key="9">
    <source>
        <dbReference type="EMBL" id="KEO52213.1"/>
    </source>
</evidence>
<dbReference type="GO" id="GO:0030091">
    <property type="term" value="P:protein repair"/>
    <property type="evidence" value="ECO:0007669"/>
    <property type="project" value="UniProtKB-UniRule"/>
</dbReference>
<keyword evidence="7" id="KW-1003">Cell membrane</keyword>
<comment type="function">
    <text evidence="7">Part of the MsrPQ system that repairs oxidized periplasmic proteins containing methionine sulfoxide residues (Met-O), using respiratory chain electrons. Thus protects these proteins from oxidative-stress damage caused by reactive species of oxygen and chlorine generated by the host defense mechanisms. MsrPQ is essential for the maintenance of envelope integrity under bleach stress, rescuing a wide series of structurally unrelated periplasmic proteins from methionine oxidation. MsrQ provides electrons for reduction to the reductase catalytic subunit MsrP, using the quinone pool of the respiratory chain.</text>
</comment>
<dbReference type="PANTHER" id="PTHR36964:SF1">
    <property type="entry name" value="PROTEIN-METHIONINE-SULFOXIDE REDUCTASE HEME-BINDING SUBUNIT MSRQ"/>
    <property type="match status" value="1"/>
</dbReference>
<evidence type="ECO:0000256" key="1">
    <source>
        <dbReference type="ARBA" id="ARBA00004141"/>
    </source>
</evidence>
<dbReference type="STRING" id="1353528.DT23_07980"/>
<keyword evidence="2 7" id="KW-0813">Transport</keyword>
<sequence>MSMAGLSTPINGALRRVPSWVVYLAGLIPLAWVVYLTFTGGIGVDPVKGIEHRLGKIALWFLVGGLAITPARRWLGLNLIRYRRAIGLLAFFYIALHLSAWAVLDMGMLWSQALADLVKRRYLLLGISAFILLIPLAATSNNASIRKLGRNWRRLHWLVYPAVMLGVVHYLLQMKVISTEGWLWLTAVLALLGLRLVPRSR</sequence>
<reference evidence="9 10" key="1">
    <citation type="journal article" date="2015" name="Antonie Van Leeuwenhoek">
        <title>Thioclava indica sp. nov., isolated from surface seawater of the Indian Ocean.</title>
        <authorList>
            <person name="Liu Y."/>
            <person name="Lai Q."/>
            <person name="Du J."/>
            <person name="Xu H."/>
            <person name="Jiang L."/>
            <person name="Shao Z."/>
        </authorList>
    </citation>
    <scope>NUCLEOTIDE SEQUENCE [LARGE SCALE GENOMIC DNA]</scope>
    <source>
        <strain evidence="9 10">DT23-4</strain>
    </source>
</reference>
<keyword evidence="7" id="KW-0479">Metal-binding</keyword>
<evidence type="ECO:0000259" key="8">
    <source>
        <dbReference type="Pfam" id="PF01794"/>
    </source>
</evidence>
<dbReference type="GO" id="GO:0016679">
    <property type="term" value="F:oxidoreductase activity, acting on diphenols and related substances as donors"/>
    <property type="evidence" value="ECO:0007669"/>
    <property type="project" value="TreeGrafter"/>
</dbReference>
<dbReference type="GO" id="GO:0009055">
    <property type="term" value="F:electron transfer activity"/>
    <property type="evidence" value="ECO:0007669"/>
    <property type="project" value="UniProtKB-UniRule"/>
</dbReference>
<dbReference type="GO" id="GO:0010181">
    <property type="term" value="F:FMN binding"/>
    <property type="evidence" value="ECO:0007669"/>
    <property type="project" value="UniProtKB-UniRule"/>
</dbReference>
<keyword evidence="3 7" id="KW-0812">Transmembrane</keyword>
<feature type="transmembrane region" description="Helical" evidence="7">
    <location>
        <begin position="181"/>
        <end position="197"/>
    </location>
</feature>
<dbReference type="GO" id="GO:0005886">
    <property type="term" value="C:plasma membrane"/>
    <property type="evidence" value="ECO:0007669"/>
    <property type="project" value="UniProtKB-SubCell"/>
</dbReference>
<dbReference type="InterPro" id="IPR013130">
    <property type="entry name" value="Fe3_Rdtase_TM_dom"/>
</dbReference>